<dbReference type="PANTHER" id="PTHR33545:SF5">
    <property type="entry name" value="UPF0750 MEMBRANE PROTEIN YITT"/>
    <property type="match status" value="1"/>
</dbReference>
<protein>
    <submittedName>
        <fullName evidence="7">YitT family protein</fullName>
    </submittedName>
</protein>
<keyword evidence="2" id="KW-1003">Cell membrane</keyword>
<keyword evidence="3 6" id="KW-0812">Transmembrane</keyword>
<feature type="transmembrane region" description="Helical" evidence="6">
    <location>
        <begin position="98"/>
        <end position="118"/>
    </location>
</feature>
<evidence type="ECO:0000313" key="8">
    <source>
        <dbReference type="Proteomes" id="UP000677126"/>
    </source>
</evidence>
<reference evidence="7 8" key="1">
    <citation type="journal article" date="2021" name="Int. J. Syst. Evol. Microbiol.">
        <title>Novosphingobium decolorationis sp. nov., an aniline blue-decolourizing bacterium isolated from East Pacific sediment.</title>
        <authorList>
            <person name="Chen X."/>
            <person name="Dong B."/>
            <person name="Chen T."/>
            <person name="Ren N."/>
            <person name="Wang J."/>
            <person name="Xu Y."/>
            <person name="Yang J."/>
            <person name="Zhu S."/>
            <person name="Chen J."/>
        </authorList>
    </citation>
    <scope>NUCLEOTIDE SEQUENCE [LARGE SCALE GENOMIC DNA]</scope>
    <source>
        <strain evidence="7 8">502str22</strain>
    </source>
</reference>
<feature type="transmembrane region" description="Helical" evidence="6">
    <location>
        <begin position="163"/>
        <end position="184"/>
    </location>
</feature>
<evidence type="ECO:0000256" key="4">
    <source>
        <dbReference type="ARBA" id="ARBA00022989"/>
    </source>
</evidence>
<dbReference type="PANTHER" id="PTHR33545">
    <property type="entry name" value="UPF0750 MEMBRANE PROTEIN YITT-RELATED"/>
    <property type="match status" value="1"/>
</dbReference>
<dbReference type="Proteomes" id="UP000677126">
    <property type="component" value="Chromosome"/>
</dbReference>
<evidence type="ECO:0000256" key="6">
    <source>
        <dbReference type="SAM" id="Phobius"/>
    </source>
</evidence>
<name>A0ABX8E5Z0_9SPHN</name>
<keyword evidence="5 6" id="KW-0472">Membrane</keyword>
<evidence type="ECO:0000256" key="5">
    <source>
        <dbReference type="ARBA" id="ARBA00023136"/>
    </source>
</evidence>
<feature type="transmembrane region" description="Helical" evidence="6">
    <location>
        <begin position="29"/>
        <end position="46"/>
    </location>
</feature>
<dbReference type="InterPro" id="IPR003740">
    <property type="entry name" value="YitT"/>
</dbReference>
<accession>A0ABX8E5Z0</accession>
<proteinExistence type="predicted"/>
<evidence type="ECO:0000256" key="1">
    <source>
        <dbReference type="ARBA" id="ARBA00004651"/>
    </source>
</evidence>
<feature type="transmembrane region" description="Helical" evidence="6">
    <location>
        <begin position="66"/>
        <end position="86"/>
    </location>
</feature>
<sequence>MQSITTPPANADVLLSPADARPHTVVEDTYAGVIACTFIAFGVVMLRQAGLVTGGMAGVALLLSYYLHYPATTLFAVTNIPFFWLAGKLVSIRFGLKTMVASMAIMGLGLLLPVSFGFAFLDPLFAAIFGGTLCGIGILVLARHGAGVGGVGVVALMLQRFKGWNAGTTQLVCDIMILSTSLLILDMHKFLLSLVSAFAVNGVMIVNHRPGRYIGH</sequence>
<feature type="transmembrane region" description="Helical" evidence="6">
    <location>
        <begin position="190"/>
        <end position="207"/>
    </location>
</feature>
<evidence type="ECO:0000313" key="7">
    <source>
        <dbReference type="EMBL" id="QVM83989.1"/>
    </source>
</evidence>
<dbReference type="Pfam" id="PF02588">
    <property type="entry name" value="YitT_membrane"/>
    <property type="match status" value="1"/>
</dbReference>
<comment type="subcellular location">
    <subcellularLocation>
        <location evidence="1">Cell membrane</location>
        <topology evidence="1">Multi-pass membrane protein</topology>
    </subcellularLocation>
</comment>
<evidence type="ECO:0000256" key="3">
    <source>
        <dbReference type="ARBA" id="ARBA00022692"/>
    </source>
</evidence>
<keyword evidence="4 6" id="KW-1133">Transmembrane helix</keyword>
<gene>
    <name evidence="7" type="ORF">HT578_10030</name>
</gene>
<dbReference type="InterPro" id="IPR051461">
    <property type="entry name" value="UPF0750_membrane"/>
</dbReference>
<dbReference type="RefSeq" id="WP_213503863.1">
    <property type="nucleotide sequence ID" value="NZ_CP054856.1"/>
</dbReference>
<organism evidence="7 8">
    <name type="scientific">Novosphingobium decolorationis</name>
    <dbReference type="NCBI Taxonomy" id="2698673"/>
    <lineage>
        <taxon>Bacteria</taxon>
        <taxon>Pseudomonadati</taxon>
        <taxon>Pseudomonadota</taxon>
        <taxon>Alphaproteobacteria</taxon>
        <taxon>Sphingomonadales</taxon>
        <taxon>Sphingomonadaceae</taxon>
        <taxon>Novosphingobium</taxon>
    </lineage>
</organism>
<evidence type="ECO:0000256" key="2">
    <source>
        <dbReference type="ARBA" id="ARBA00022475"/>
    </source>
</evidence>
<dbReference type="EMBL" id="CP054856">
    <property type="protein sequence ID" value="QVM83989.1"/>
    <property type="molecule type" value="Genomic_DNA"/>
</dbReference>
<keyword evidence="8" id="KW-1185">Reference proteome</keyword>